<evidence type="ECO:0000313" key="1">
    <source>
        <dbReference type="EMBL" id="MBB4075173.1"/>
    </source>
</evidence>
<evidence type="ECO:0000313" key="2">
    <source>
        <dbReference type="Proteomes" id="UP000559598"/>
    </source>
</evidence>
<accession>A0A840DU28</accession>
<gene>
    <name evidence="1" type="ORF">GGR02_002990</name>
</gene>
<dbReference type="AlphaFoldDB" id="A0A840DU28"/>
<name>A0A840DU28_9BACL</name>
<reference evidence="1 2" key="1">
    <citation type="submission" date="2020-08" db="EMBL/GenBank/DDBJ databases">
        <title>Genomic Encyclopedia of Type Strains, Phase IV (KMG-IV): sequencing the most valuable type-strain genomes for metagenomic binning, comparative biology and taxonomic classification.</title>
        <authorList>
            <person name="Goeker M."/>
        </authorList>
    </citation>
    <scope>NUCLEOTIDE SEQUENCE [LARGE SCALE GENOMIC DNA]</scope>
    <source>
        <strain evidence="1 2">DSM 17075</strain>
    </source>
</reference>
<dbReference type="Proteomes" id="UP000559598">
    <property type="component" value="Unassembled WGS sequence"/>
</dbReference>
<comment type="caution">
    <text evidence="1">The sequence shown here is derived from an EMBL/GenBank/DDBJ whole genome shotgun (WGS) entry which is preliminary data.</text>
</comment>
<keyword evidence="2" id="KW-1185">Reference proteome</keyword>
<protein>
    <submittedName>
        <fullName evidence="1">Uncharacterized protein</fullName>
    </submittedName>
</protein>
<sequence length="39" mass="4074">MSGKKPIVISGTKAYPLYSSSMEKGKKGGCGCGKPIKKK</sequence>
<organism evidence="1 2">
    <name type="scientific">Anoxybacteroides voinovskiense</name>
    <dbReference type="NCBI Taxonomy" id="230470"/>
    <lineage>
        <taxon>Bacteria</taxon>
        <taxon>Bacillati</taxon>
        <taxon>Bacillota</taxon>
        <taxon>Bacilli</taxon>
        <taxon>Bacillales</taxon>
        <taxon>Anoxybacillaceae</taxon>
        <taxon>Anoxybacteroides</taxon>
    </lineage>
</organism>
<dbReference type="EMBL" id="JACIDE010000026">
    <property type="protein sequence ID" value="MBB4075173.1"/>
    <property type="molecule type" value="Genomic_DNA"/>
</dbReference>
<proteinExistence type="predicted"/>